<reference evidence="2" key="1">
    <citation type="journal article" date="2019" name="PLoS Negl. Trop. Dis.">
        <title>Revisiting the worldwide diversity of Leptospira species in the environment.</title>
        <authorList>
            <person name="Vincent A.T."/>
            <person name="Schiettekatte O."/>
            <person name="Bourhy P."/>
            <person name="Veyrier F.J."/>
            <person name="Picardeau M."/>
        </authorList>
    </citation>
    <scope>NUCLEOTIDE SEQUENCE [LARGE SCALE GENOMIC DNA]</scope>
    <source>
        <strain evidence="2">201702407</strain>
    </source>
</reference>
<comment type="caution">
    <text evidence="1">The sequence shown here is derived from an EMBL/GenBank/DDBJ whole genome shotgun (WGS) entry which is preliminary data.</text>
</comment>
<evidence type="ECO:0008006" key="3">
    <source>
        <dbReference type="Google" id="ProtNLM"/>
    </source>
</evidence>
<organism evidence="1 2">
    <name type="scientific">Leptospira stimsonii</name>
    <dbReference type="NCBI Taxonomy" id="2202203"/>
    <lineage>
        <taxon>Bacteria</taxon>
        <taxon>Pseudomonadati</taxon>
        <taxon>Spirochaetota</taxon>
        <taxon>Spirochaetia</taxon>
        <taxon>Leptospirales</taxon>
        <taxon>Leptospiraceae</taxon>
        <taxon>Leptospira</taxon>
    </lineage>
</organism>
<keyword evidence="2" id="KW-1185">Reference proteome</keyword>
<dbReference type="Proteomes" id="UP000297422">
    <property type="component" value="Unassembled WGS sequence"/>
</dbReference>
<accession>A0ABY2N9Q7</accession>
<sequence length="122" mass="14486">MDWEPISIDDLFVRIRNSEERLRSELLNFWNLIQIYPTKWQERSYGKEGGGFWVVAIIGEYVIWFNDIEDGFNISRYKEYGEIREYWCNQDELHISVEQVYSLIRYGGTLVAQAGPPESLEP</sequence>
<evidence type="ECO:0000313" key="1">
    <source>
        <dbReference type="EMBL" id="TGM18953.1"/>
    </source>
</evidence>
<dbReference type="RefSeq" id="WP_135684292.1">
    <property type="nucleotide sequence ID" value="NZ_RQEQ01000036.1"/>
</dbReference>
<name>A0ABY2N9Q7_9LEPT</name>
<gene>
    <name evidence="1" type="ORF">EHQ90_05345</name>
</gene>
<proteinExistence type="predicted"/>
<evidence type="ECO:0000313" key="2">
    <source>
        <dbReference type="Proteomes" id="UP000297422"/>
    </source>
</evidence>
<dbReference type="EMBL" id="RQGT01000032">
    <property type="protein sequence ID" value="TGM18953.1"/>
    <property type="molecule type" value="Genomic_DNA"/>
</dbReference>
<protein>
    <recommendedName>
        <fullName evidence="3">YdhG-like domain-containing protein</fullName>
    </recommendedName>
</protein>